<evidence type="ECO:0000313" key="3">
    <source>
        <dbReference type="RefSeq" id="XP_040930100.1"/>
    </source>
</evidence>
<dbReference type="InterPro" id="IPR036397">
    <property type="entry name" value="RNaseH_sf"/>
</dbReference>
<keyword evidence="2" id="KW-1185">Reference proteome</keyword>
<dbReference type="Gene3D" id="3.30.420.10">
    <property type="entry name" value="Ribonuclease H-like superfamily/Ribonuclease H"/>
    <property type="match status" value="1"/>
</dbReference>
<evidence type="ECO:0000313" key="2">
    <source>
        <dbReference type="Proteomes" id="UP000818029"/>
    </source>
</evidence>
<proteinExistence type="predicted"/>
<dbReference type="InterPro" id="IPR056924">
    <property type="entry name" value="SH3_Tf2-1"/>
</dbReference>
<dbReference type="PANTHER" id="PTHR46148">
    <property type="entry name" value="CHROMO DOMAIN-CONTAINING PROTEIN"/>
    <property type="match status" value="1"/>
</dbReference>
<accession>A0ABM2YHT3</accession>
<dbReference type="Proteomes" id="UP000818029">
    <property type="component" value="Chromosome A07"/>
</dbReference>
<protein>
    <recommendedName>
        <fullName evidence="1">Tf2-1-like SH3-like domain-containing protein</fullName>
    </recommendedName>
</protein>
<sequence length="186" mass="21701">MTSEGPEDWFPWLSLVEWWYNSTYHSAIQTTPYEALYGQPTSQHLPYLAGSPKVNSVDRSLQQREATRQLLKYHLKTCPRPYETLCNNRRSERSFKVRDWVYLKLQPYRQHSLRRVRNQKLSSKFYGQFLIKAKVGDVAYALQLPLGSKIHPTFHVSRLKRHVGYQPVTATLPPIGPEGMLLKEPS</sequence>
<dbReference type="RefSeq" id="XP_040930100.1">
    <property type="nucleotide sequence ID" value="XM_041074166.1"/>
</dbReference>
<gene>
    <name evidence="3" type="primary">LOC121203722</name>
</gene>
<name>A0ABM2YHT3_GOSHI</name>
<evidence type="ECO:0000259" key="1">
    <source>
        <dbReference type="Pfam" id="PF24626"/>
    </source>
</evidence>
<organism evidence="2 3">
    <name type="scientific">Gossypium hirsutum</name>
    <name type="common">Upland cotton</name>
    <name type="synonym">Gossypium mexicanum</name>
    <dbReference type="NCBI Taxonomy" id="3635"/>
    <lineage>
        <taxon>Eukaryota</taxon>
        <taxon>Viridiplantae</taxon>
        <taxon>Streptophyta</taxon>
        <taxon>Embryophyta</taxon>
        <taxon>Tracheophyta</taxon>
        <taxon>Spermatophyta</taxon>
        <taxon>Magnoliopsida</taxon>
        <taxon>eudicotyledons</taxon>
        <taxon>Gunneridae</taxon>
        <taxon>Pentapetalae</taxon>
        <taxon>rosids</taxon>
        <taxon>malvids</taxon>
        <taxon>Malvales</taxon>
        <taxon>Malvaceae</taxon>
        <taxon>Malvoideae</taxon>
        <taxon>Gossypium</taxon>
    </lineage>
</organism>
<reference evidence="2" key="1">
    <citation type="journal article" date="2020" name="Nat. Genet.">
        <title>Genomic diversifications of five Gossypium allopolyploid species and their impact on cotton improvement.</title>
        <authorList>
            <person name="Chen Z.J."/>
            <person name="Sreedasyam A."/>
            <person name="Ando A."/>
            <person name="Song Q."/>
            <person name="De Santiago L.M."/>
            <person name="Hulse-Kemp A.M."/>
            <person name="Ding M."/>
            <person name="Ye W."/>
            <person name="Kirkbride R.C."/>
            <person name="Jenkins J."/>
            <person name="Plott C."/>
            <person name="Lovell J."/>
            <person name="Lin Y.M."/>
            <person name="Vaughn R."/>
            <person name="Liu B."/>
            <person name="Simpson S."/>
            <person name="Scheffler B.E."/>
            <person name="Wen L."/>
            <person name="Saski C.A."/>
            <person name="Grover C.E."/>
            <person name="Hu G."/>
            <person name="Conover J.L."/>
            <person name="Carlson J.W."/>
            <person name="Shu S."/>
            <person name="Boston L.B."/>
            <person name="Williams M."/>
            <person name="Peterson D.G."/>
            <person name="McGee K."/>
            <person name="Jones D.C."/>
            <person name="Wendel J.F."/>
            <person name="Stelly D.M."/>
            <person name="Grimwood J."/>
            <person name="Schmutz J."/>
        </authorList>
    </citation>
    <scope>NUCLEOTIDE SEQUENCE [LARGE SCALE GENOMIC DNA]</scope>
    <source>
        <strain evidence="2">cv. TM-1</strain>
    </source>
</reference>
<dbReference type="PANTHER" id="PTHR46148:SF52">
    <property type="entry name" value="OS04G0603800 PROTEIN"/>
    <property type="match status" value="1"/>
</dbReference>
<reference evidence="3" key="2">
    <citation type="submission" date="2025-08" db="UniProtKB">
        <authorList>
            <consortium name="RefSeq"/>
        </authorList>
    </citation>
    <scope>IDENTIFICATION</scope>
</reference>
<feature type="domain" description="Tf2-1-like SH3-like" evidence="1">
    <location>
        <begin position="99"/>
        <end position="162"/>
    </location>
</feature>
<dbReference type="GeneID" id="121203722"/>
<dbReference type="Pfam" id="PF24626">
    <property type="entry name" value="SH3_Tf2-1"/>
    <property type="match status" value="1"/>
</dbReference>